<evidence type="ECO:0000256" key="7">
    <source>
        <dbReference type="RuleBase" id="RU368122"/>
    </source>
</evidence>
<keyword evidence="7" id="KW-0136">Cellulose degradation</keyword>
<dbReference type="SUPFAM" id="SSF48439">
    <property type="entry name" value="Protein prenylyltransferase"/>
    <property type="match status" value="1"/>
</dbReference>
<keyword evidence="6" id="KW-0460">Magnesium</keyword>
<comment type="caution">
    <text evidence="9">The sequence shown here is derived from an EMBL/GenBank/DDBJ whole genome shotgun (WGS) entry which is preliminary data.</text>
</comment>
<name>A0A0W0FM22_MONRR</name>
<dbReference type="EC" id="1.14.99.56" evidence="7"/>
<keyword evidence="3" id="KW-0637">Prenyltransferase</keyword>
<protein>
    <recommendedName>
        <fullName evidence="7">AA9 family lytic polysaccharide monooxygenase</fullName>
        <ecNumber evidence="7">1.14.99.56</ecNumber>
    </recommendedName>
    <alternativeName>
        <fullName evidence="7">Endo-beta-1,4-glucanase</fullName>
    </alternativeName>
    <alternativeName>
        <fullName evidence="7">Glycosyl hydrolase 61 family protein</fullName>
    </alternativeName>
</protein>
<evidence type="ECO:0000256" key="3">
    <source>
        <dbReference type="ARBA" id="ARBA00022602"/>
    </source>
</evidence>
<sequence>MAEHVLYANRSEWADITPLEQYENDQPLAPIHYTVEYKDATDYFRGIVKIGERSQRVLELTKAIIDMNPGHYSVWQYRYETLLALDADLEAELELMNSVAVEHLKTYQVWHHRRLLMMRIRKPAPELHFIANSFQTDAKNYHTWSYRQWLLAYFNQDDLWEEELDFVDTMLNQDIRNNSVWHHRFFVVFESGIREGEEDRERVLKRELIYVKQNISLAPNNPSAWNYLRGILDHNKIPYSRVIDFVRPYSVPLDKDAADLVDLENPPPSKGAALPCPQAIEFLADIYEAEGGDSTLKATEEQFRLGVELGHEGSGPTGSYITLLATFSCCASFLTYKMFSKLAALVALAFSAQVLGHYTFPSLVTDNGLHLIQVNGVTTPAWQNVRRTNNFNSRSPVQDVTSIDLRCYTSETGATAETIQVAAGSEITFLTDDNMYHQGVANVYMAKAPGDVSSWDGSGQVWFKVYEIPAVADGTTIEFPSTGLTGITFTIPKNLPDGQYLLRAEHIALHSASSFGGAQFYIGCAQVEVTGGGKLPTSTRLYPTLMFLSNATGNGTPGTACSLQFLIGS</sequence>
<evidence type="ECO:0000313" key="9">
    <source>
        <dbReference type="EMBL" id="KTB37348.1"/>
    </source>
</evidence>
<reference evidence="9 10" key="1">
    <citation type="submission" date="2015-12" db="EMBL/GenBank/DDBJ databases">
        <title>Draft genome sequence of Moniliophthora roreri, the causal agent of frosty pod rot of cacao.</title>
        <authorList>
            <person name="Aime M.C."/>
            <person name="Diaz-Valderrama J.R."/>
            <person name="Kijpornyongpan T."/>
            <person name="Phillips-Mora W."/>
        </authorList>
    </citation>
    <scope>NUCLEOTIDE SEQUENCE [LARGE SCALE GENOMIC DNA]</scope>
    <source>
        <strain evidence="9 10">MCA 2952</strain>
    </source>
</reference>
<feature type="domain" description="Auxiliary Activity family 9 catalytic" evidence="8">
    <location>
        <begin position="357"/>
        <end position="537"/>
    </location>
</feature>
<dbReference type="Proteomes" id="UP000054988">
    <property type="component" value="Unassembled WGS sequence"/>
</dbReference>
<dbReference type="AlphaFoldDB" id="A0A0W0FM22"/>
<dbReference type="GO" id="GO:0005953">
    <property type="term" value="C:CAAX-protein geranylgeranyltransferase complex"/>
    <property type="evidence" value="ECO:0007669"/>
    <property type="project" value="TreeGrafter"/>
</dbReference>
<comment type="domain">
    <text evidence="7">Has a modular structure: an endo-beta-1,4-glucanase catalytic module at the N-terminus, a linker rich in serines and threonines, and a C-terminal carbohydrate-binding module (CBM).</text>
</comment>
<dbReference type="GO" id="GO:0030245">
    <property type="term" value="P:cellulose catabolic process"/>
    <property type="evidence" value="ECO:0007669"/>
    <property type="project" value="UniProtKB-UniRule"/>
</dbReference>
<evidence type="ECO:0000256" key="6">
    <source>
        <dbReference type="ARBA" id="ARBA00022842"/>
    </source>
</evidence>
<evidence type="ECO:0000313" key="10">
    <source>
        <dbReference type="Proteomes" id="UP000054988"/>
    </source>
</evidence>
<keyword evidence="7" id="KW-0624">Polysaccharide degradation</keyword>
<comment type="subcellular location">
    <subcellularLocation>
        <location evidence="7">Secreted</location>
    </subcellularLocation>
</comment>
<dbReference type="GO" id="GO:0005965">
    <property type="term" value="C:protein farnesyltransferase complex"/>
    <property type="evidence" value="ECO:0007669"/>
    <property type="project" value="TreeGrafter"/>
</dbReference>
<organism evidence="9 10">
    <name type="scientific">Moniliophthora roreri</name>
    <name type="common">Frosty pod rot fungus</name>
    <name type="synonym">Monilia roreri</name>
    <dbReference type="NCBI Taxonomy" id="221103"/>
    <lineage>
        <taxon>Eukaryota</taxon>
        <taxon>Fungi</taxon>
        <taxon>Dikarya</taxon>
        <taxon>Basidiomycota</taxon>
        <taxon>Agaricomycotina</taxon>
        <taxon>Agaricomycetes</taxon>
        <taxon>Agaricomycetidae</taxon>
        <taxon>Agaricales</taxon>
        <taxon>Marasmiineae</taxon>
        <taxon>Marasmiaceae</taxon>
        <taxon>Moniliophthora</taxon>
    </lineage>
</organism>
<gene>
    <name evidence="9" type="ORF">WG66_10087</name>
</gene>
<dbReference type="GO" id="GO:0008810">
    <property type="term" value="F:cellulase activity"/>
    <property type="evidence" value="ECO:0007669"/>
    <property type="project" value="UniProtKB-UniRule"/>
</dbReference>
<evidence type="ECO:0000256" key="4">
    <source>
        <dbReference type="ARBA" id="ARBA00022679"/>
    </source>
</evidence>
<dbReference type="eggNOG" id="KOG0530">
    <property type="taxonomic scope" value="Eukaryota"/>
</dbReference>
<evidence type="ECO:0000256" key="2">
    <source>
        <dbReference type="ARBA" id="ARBA00006734"/>
    </source>
</evidence>
<dbReference type="Gene3D" id="1.25.40.120">
    <property type="entry name" value="Protein prenylyltransferase"/>
    <property type="match status" value="1"/>
</dbReference>
<comment type="catalytic activity">
    <reaction evidence="7">
        <text>[(1-&gt;4)-beta-D-glucosyl]n+m + reduced acceptor + O2 = 4-dehydro-beta-D-glucosyl-[(1-&gt;4)-beta-D-glucosyl]n-1 + [(1-&gt;4)-beta-D-glucosyl]m + acceptor + H2O.</text>
        <dbReference type="EC" id="1.14.99.56"/>
    </reaction>
</comment>
<dbReference type="GO" id="GO:0005576">
    <property type="term" value="C:extracellular region"/>
    <property type="evidence" value="ECO:0007669"/>
    <property type="project" value="UniProtKB-SubCell"/>
</dbReference>
<dbReference type="EMBL" id="LATX01001851">
    <property type="protein sequence ID" value="KTB37348.1"/>
    <property type="molecule type" value="Genomic_DNA"/>
</dbReference>
<evidence type="ECO:0000256" key="5">
    <source>
        <dbReference type="ARBA" id="ARBA00022737"/>
    </source>
</evidence>
<dbReference type="InterPro" id="IPR002088">
    <property type="entry name" value="Prenyl_trans_a"/>
</dbReference>
<evidence type="ECO:0000259" key="8">
    <source>
        <dbReference type="Pfam" id="PF03443"/>
    </source>
</evidence>
<dbReference type="PROSITE" id="PS51147">
    <property type="entry name" value="PFTA"/>
    <property type="match status" value="4"/>
</dbReference>
<dbReference type="Pfam" id="PF03443">
    <property type="entry name" value="AA9"/>
    <property type="match status" value="1"/>
</dbReference>
<dbReference type="GO" id="GO:0004660">
    <property type="term" value="F:protein farnesyltransferase activity"/>
    <property type="evidence" value="ECO:0007669"/>
    <property type="project" value="TreeGrafter"/>
</dbReference>
<keyword evidence="7" id="KW-0964">Secreted</keyword>
<keyword evidence="7" id="KW-1015">Disulfide bond</keyword>
<keyword evidence="5" id="KW-0677">Repeat</keyword>
<comment type="cofactor">
    <cofactor evidence="1">
        <name>Mg(2+)</name>
        <dbReference type="ChEBI" id="CHEBI:18420"/>
    </cofactor>
</comment>
<dbReference type="InterPro" id="IPR005103">
    <property type="entry name" value="AA9_LPMO"/>
</dbReference>
<dbReference type="Gene3D" id="2.70.50.70">
    <property type="match status" value="1"/>
</dbReference>
<evidence type="ECO:0000256" key="1">
    <source>
        <dbReference type="ARBA" id="ARBA00001946"/>
    </source>
</evidence>
<comment type="similarity">
    <text evidence="2">Belongs to the protein prenyltransferase subunit alpha family.</text>
</comment>
<comment type="function">
    <text evidence="7">Lytic polysaccharide monooxygenase (LMPO) that depolymerizes crystalline and amorphous polysaccharides via the oxidation of scissile alpha- or beta-(1-4)-glycosidic bonds, yielding C1 and/or C4 oxidation products. Catalysis by LPMOs requires the reduction of the active-site copper from Cu(II) to Cu(I) by a reducing agent and H(2)O(2) or O(2) as a cosubstrate.</text>
</comment>
<dbReference type="GO" id="GO:0004662">
    <property type="term" value="F:CAAX-protein geranylgeranyltransferase activity"/>
    <property type="evidence" value="ECO:0007669"/>
    <property type="project" value="TreeGrafter"/>
</dbReference>
<accession>A0A0W0FM22</accession>
<dbReference type="PANTHER" id="PTHR11129:SF1">
    <property type="entry name" value="PROTEIN FARNESYLTRANSFERASE_GERANYLGERANYLTRANSFERASE TYPE-1 SUBUNIT ALPHA"/>
    <property type="match status" value="1"/>
</dbReference>
<proteinExistence type="inferred from homology"/>
<keyword evidence="4" id="KW-0808">Transferase</keyword>
<dbReference type="CDD" id="cd21175">
    <property type="entry name" value="LPMO_AA9"/>
    <property type="match status" value="1"/>
</dbReference>
<dbReference type="Pfam" id="PF01239">
    <property type="entry name" value="PPTA"/>
    <property type="match status" value="5"/>
</dbReference>
<dbReference type="GO" id="GO:0030248">
    <property type="term" value="F:cellulose binding"/>
    <property type="evidence" value="ECO:0007669"/>
    <property type="project" value="UniProtKB-UniRule"/>
</dbReference>
<keyword evidence="7" id="KW-0119">Carbohydrate metabolism</keyword>
<dbReference type="PANTHER" id="PTHR11129">
    <property type="entry name" value="PROTEIN FARNESYLTRANSFERASE ALPHA SUBUNIT/RAB GERANYLGERANYL TRANSFERASE ALPHA SUBUNIT"/>
    <property type="match status" value="1"/>
</dbReference>